<evidence type="ECO:0000313" key="4">
    <source>
        <dbReference type="Proteomes" id="UP000664073"/>
    </source>
</evidence>
<dbReference type="InterPro" id="IPR052932">
    <property type="entry name" value="OprB_Porin"/>
</dbReference>
<gene>
    <name evidence="3" type="ORF">J2D77_13510</name>
</gene>
<keyword evidence="4" id="KW-1185">Reference proteome</keyword>
<comment type="similarity">
    <text evidence="1 2">Belongs to the OprB family.</text>
</comment>
<dbReference type="PANTHER" id="PTHR37944:SF1">
    <property type="entry name" value="PORIN B"/>
    <property type="match status" value="1"/>
</dbReference>
<organism evidence="3 4">
    <name type="scientific">Acetobacter garciniae</name>
    <dbReference type="NCBI Taxonomy" id="2817435"/>
    <lineage>
        <taxon>Bacteria</taxon>
        <taxon>Pseudomonadati</taxon>
        <taxon>Pseudomonadota</taxon>
        <taxon>Alphaproteobacteria</taxon>
        <taxon>Acetobacterales</taxon>
        <taxon>Acetobacteraceae</taxon>
        <taxon>Acetobacter</taxon>
    </lineage>
</organism>
<comment type="caution">
    <text evidence="3">The sequence shown here is derived from an EMBL/GenBank/DDBJ whole genome shotgun (WGS) entry which is preliminary data.</text>
</comment>
<dbReference type="GO" id="GO:0015288">
    <property type="term" value="F:porin activity"/>
    <property type="evidence" value="ECO:0007669"/>
    <property type="project" value="InterPro"/>
</dbReference>
<dbReference type="InterPro" id="IPR038673">
    <property type="entry name" value="OprB_sf"/>
</dbReference>
<evidence type="ECO:0000313" key="3">
    <source>
        <dbReference type="EMBL" id="MBO1326168.1"/>
    </source>
</evidence>
<sequence length="523" mass="57886">MCMHLARRYGCVMTSASVSVLFMFSVSNAQDIAKTPAPPGENIMVLGKKNLSDEKNAPRFTDPGVPALVPAINTPGGIPNVPSVNGDKPAKQPFLFTLHAEPIMKTGDFLASKGVYFSGWNVSQFAGIPSGGSNHGTFFNENAAVGIDLDMHKLVGIPGAKIHFLTDEIAGQGHAGDFTGTNWGYLSWYGNHDGFHLREFTWDQSLFNDHLFILAGRSNPKTGEFEGSELYCMYSAFMCSIAPALSVNGSLPGAPTSTWSTRFLIKPTKETYIKAGIWEVEPWLNAVPHNSWPGDDWGFDKAKGEYIPVEGGYRTNFSNDLYPRAYDMGFVYDTAVYSDPLHNTSGRDRAVYGGTAQSRRGRTTFYLQAQQMVWKPERKGTRGLILFGAANFSTSGEQNIKNGFVLGAFDWGPFAARPRDYMGFVVQSFVWNRQLVKYMDEKFAQVQPGSKWGSTETMLEFNYGFNVAPGVVLSPYLEYIWHPDQLGFQKLRPEIRTAMQCGLTLNMQINPALGLPLLARVRN</sequence>
<feature type="signal peptide" evidence="2">
    <location>
        <begin position="1"/>
        <end position="29"/>
    </location>
</feature>
<feature type="chain" id="PRO_5038168178" evidence="2">
    <location>
        <begin position="30"/>
        <end position="523"/>
    </location>
</feature>
<dbReference type="InterPro" id="IPR007049">
    <property type="entry name" value="Carb-sel_porin_OprB"/>
</dbReference>
<keyword evidence="2" id="KW-0732">Signal</keyword>
<accession>A0A939KNA8</accession>
<proteinExistence type="inferred from homology"/>
<name>A0A939KNA8_9PROT</name>
<dbReference type="AlphaFoldDB" id="A0A939KNA8"/>
<dbReference type="PANTHER" id="PTHR37944">
    <property type="entry name" value="PORIN B"/>
    <property type="match status" value="1"/>
</dbReference>
<dbReference type="EMBL" id="JAFVMH010000007">
    <property type="protein sequence ID" value="MBO1326168.1"/>
    <property type="molecule type" value="Genomic_DNA"/>
</dbReference>
<dbReference type="GO" id="GO:0008643">
    <property type="term" value="P:carbohydrate transport"/>
    <property type="evidence" value="ECO:0007669"/>
    <property type="project" value="InterPro"/>
</dbReference>
<evidence type="ECO:0000256" key="1">
    <source>
        <dbReference type="ARBA" id="ARBA00008769"/>
    </source>
</evidence>
<dbReference type="Pfam" id="PF04966">
    <property type="entry name" value="OprB"/>
    <property type="match status" value="1"/>
</dbReference>
<reference evidence="3" key="1">
    <citation type="submission" date="2021-03" db="EMBL/GenBank/DDBJ databases">
        <title>The complete genome sequence of Acetobacter sp. TBRC 12339.</title>
        <authorList>
            <person name="Charoenyingcharoen P."/>
            <person name="Yukphan P."/>
        </authorList>
    </citation>
    <scope>NUCLEOTIDE SEQUENCE</scope>
    <source>
        <strain evidence="3">TBRC 12339</strain>
    </source>
</reference>
<evidence type="ECO:0000256" key="2">
    <source>
        <dbReference type="RuleBase" id="RU363072"/>
    </source>
</evidence>
<dbReference type="Gene3D" id="2.40.160.180">
    <property type="entry name" value="Carbohydrate-selective porin OprB"/>
    <property type="match status" value="1"/>
</dbReference>
<dbReference type="GO" id="GO:0016020">
    <property type="term" value="C:membrane"/>
    <property type="evidence" value="ECO:0007669"/>
    <property type="project" value="InterPro"/>
</dbReference>
<dbReference type="Proteomes" id="UP000664073">
    <property type="component" value="Unassembled WGS sequence"/>
</dbReference>
<protein>
    <submittedName>
        <fullName evidence="3">Carbohydrate porin</fullName>
    </submittedName>
</protein>